<evidence type="ECO:0000256" key="1">
    <source>
        <dbReference type="SAM" id="MobiDB-lite"/>
    </source>
</evidence>
<gene>
    <name evidence="2" type="ORF">CSOJ01_00911</name>
</gene>
<dbReference type="EMBL" id="WIGN01000006">
    <property type="protein sequence ID" value="KAF6820208.1"/>
    <property type="molecule type" value="Genomic_DNA"/>
</dbReference>
<evidence type="ECO:0000313" key="2">
    <source>
        <dbReference type="EMBL" id="KAF6820208.1"/>
    </source>
</evidence>
<protein>
    <submittedName>
        <fullName evidence="2">Arrestin domain-containing protein</fullName>
    </submittedName>
</protein>
<dbReference type="PANTHER" id="PTHR31904:SF1">
    <property type="entry name" value="BYPASS OF STOP CODON PROTEIN 5-RELATED"/>
    <property type="match status" value="1"/>
</dbReference>
<dbReference type="AlphaFoldDB" id="A0A8H6JWX3"/>
<feature type="compositionally biased region" description="Basic and acidic residues" evidence="1">
    <location>
        <begin position="335"/>
        <end position="367"/>
    </location>
</feature>
<dbReference type="PANTHER" id="PTHR31904">
    <property type="entry name" value="BYPASS OF STOP CODON PROTEIN 5-RELATED"/>
    <property type="match status" value="1"/>
</dbReference>
<evidence type="ECO:0000313" key="3">
    <source>
        <dbReference type="Proteomes" id="UP000652219"/>
    </source>
</evidence>
<dbReference type="InterPro" id="IPR014752">
    <property type="entry name" value="Arrestin-like_C"/>
</dbReference>
<organism evidence="2 3">
    <name type="scientific">Colletotrichum sojae</name>
    <dbReference type="NCBI Taxonomy" id="2175907"/>
    <lineage>
        <taxon>Eukaryota</taxon>
        <taxon>Fungi</taxon>
        <taxon>Dikarya</taxon>
        <taxon>Ascomycota</taxon>
        <taxon>Pezizomycotina</taxon>
        <taxon>Sordariomycetes</taxon>
        <taxon>Hypocreomycetidae</taxon>
        <taxon>Glomerellales</taxon>
        <taxon>Glomerellaceae</taxon>
        <taxon>Colletotrichum</taxon>
        <taxon>Colletotrichum orchidearum species complex</taxon>
    </lineage>
</organism>
<keyword evidence="3" id="KW-1185">Reference proteome</keyword>
<proteinExistence type="predicted"/>
<name>A0A8H6JWX3_9PEZI</name>
<dbReference type="Proteomes" id="UP000652219">
    <property type="component" value="Unassembled WGS sequence"/>
</dbReference>
<dbReference type="InterPro" id="IPR039634">
    <property type="entry name" value="Bul1-like"/>
</dbReference>
<feature type="region of interest" description="Disordered" evidence="1">
    <location>
        <begin position="333"/>
        <end position="370"/>
    </location>
</feature>
<comment type="caution">
    <text evidence="2">The sequence shown here is derived from an EMBL/GenBank/DDBJ whole genome shotgun (WGS) entry which is preliminary data.</text>
</comment>
<reference evidence="2 3" key="1">
    <citation type="journal article" date="2020" name="Phytopathology">
        <title>Genome Sequence Resources of Colletotrichum truncatum, C. plurivorum, C. musicola, and C. sojae: Four Species Pathogenic to Soybean (Glycine max).</title>
        <authorList>
            <person name="Rogerio F."/>
            <person name="Boufleur T.R."/>
            <person name="Ciampi-Guillardi M."/>
            <person name="Sukno S.A."/>
            <person name="Thon M.R."/>
            <person name="Massola Junior N.S."/>
            <person name="Baroncelli R."/>
        </authorList>
    </citation>
    <scope>NUCLEOTIDE SEQUENCE [LARGE SCALE GENOMIC DNA]</scope>
    <source>
        <strain evidence="2 3">LFN0009</strain>
    </source>
</reference>
<accession>A0A8H6JWX3</accession>
<dbReference type="Gene3D" id="2.60.40.640">
    <property type="match status" value="1"/>
</dbReference>
<sequence length="486" mass="53657">MSSHSDISSVITFARQPAHRKQSIEININDHYTSKVYTSGSPISGDVIVSPIHDTRFDYVQILLLGTSRTRLDAVQIPQLSSHTFLKLEMPIPESAYPVPRIFEAGRTYTIPFNFVIPQHLTISACTHKAQSDLIHDYHMRLPPSLGSWEKDDMSPDMTQIHYAIKARVVRQDELVARPTKVMEDAHLLNVLPASPEDPPLNITKQDKGYNLSKTKTIRKNIFSSKQGRITASTAQPGAVYLASDGRSASEGTLMVNLNFEPASADIAPPKVSNVSAKIQAQTWYGATPITKLPNLGDSQEIYALTQQLAYQTSVPLFSATVEKTAWRQQVASVTRRDSGYSSDGMREGSHSDSDSSRGRRSSKDRPSPINHLARLQIPFKLPTSRKTFIPSFHACIISRTYTIQLTLVVGDTKVNLAIPLQIALEAPAQQDMGLPSFEAVMAQQEEAEADAHLQPRLMQQPAAEFQGNAVLPGYNDFTRRAVAAA</sequence>